<dbReference type="InterPro" id="IPR017439">
    <property type="entry name" value="Amidohydrolase"/>
</dbReference>
<dbReference type="PROSITE" id="PS51257">
    <property type="entry name" value="PROKAR_LIPOPROTEIN"/>
    <property type="match status" value="1"/>
</dbReference>
<evidence type="ECO:0000256" key="2">
    <source>
        <dbReference type="ARBA" id="ARBA00006153"/>
    </source>
</evidence>
<feature type="binding site" evidence="5">
    <location>
        <position position="220"/>
    </location>
    <ligand>
        <name>Mn(2+)</name>
        <dbReference type="ChEBI" id="CHEBI:29035"/>
        <label>2</label>
    </ligand>
</feature>
<proteinExistence type="inferred from homology"/>
<dbReference type="NCBIfam" id="TIGR01891">
    <property type="entry name" value="amidohydrolases"/>
    <property type="match status" value="1"/>
</dbReference>
<gene>
    <name evidence="8" type="primary">LOC105061452</name>
</gene>
<accession>A0A6I9SIB8</accession>
<dbReference type="InParanoid" id="A0A6I9SIB8"/>
<keyword evidence="5" id="KW-0479">Metal-binding</keyword>
<dbReference type="SUPFAM" id="SSF55031">
    <property type="entry name" value="Bacterial exopeptidase dimerisation domain"/>
    <property type="match status" value="1"/>
</dbReference>
<evidence type="ECO:0000313" key="8">
    <source>
        <dbReference type="RefSeq" id="XP_010943800.1"/>
    </source>
</evidence>
<evidence type="ECO:0000256" key="3">
    <source>
        <dbReference type="ARBA" id="ARBA00022729"/>
    </source>
</evidence>
<comment type="function">
    <text evidence="1">Hydrolyzes certain amino acid conjugates of the plant growth regulator indole-3-acetic acid (IAA).</text>
</comment>
<dbReference type="CDD" id="cd08017">
    <property type="entry name" value="M20_IAA_Hyd"/>
    <property type="match status" value="1"/>
</dbReference>
<dbReference type="Gene3D" id="3.30.70.360">
    <property type="match status" value="1"/>
</dbReference>
<dbReference type="PIRSF" id="PIRSF005962">
    <property type="entry name" value="Pept_M20D_amidohydro"/>
    <property type="match status" value="1"/>
</dbReference>
<dbReference type="InterPro" id="IPR044757">
    <property type="entry name" value="ILR1-like_Hyd"/>
</dbReference>
<comment type="cofactor">
    <cofactor evidence="5">
        <name>Mn(2+)</name>
        <dbReference type="ChEBI" id="CHEBI:29035"/>
    </cofactor>
    <text evidence="5">The Mn(2+) ion enhances activity.</text>
</comment>
<feature type="binding site" evidence="5">
    <location>
        <position position="162"/>
    </location>
    <ligand>
        <name>Mn(2+)</name>
        <dbReference type="ChEBI" id="CHEBI:29035"/>
        <label>2</label>
    </ligand>
</feature>
<dbReference type="PANTHER" id="PTHR11014:SF63">
    <property type="entry name" value="METALLOPEPTIDASE, PUTATIVE (AFU_ORTHOLOGUE AFUA_6G09600)-RELATED"/>
    <property type="match status" value="1"/>
</dbReference>
<dbReference type="SUPFAM" id="SSF53187">
    <property type="entry name" value="Zn-dependent exopeptidases"/>
    <property type="match status" value="1"/>
</dbReference>
<dbReference type="KEGG" id="egu:105061452"/>
<evidence type="ECO:0000259" key="6">
    <source>
        <dbReference type="Pfam" id="PF07687"/>
    </source>
</evidence>
<comment type="similarity">
    <text evidence="2">Belongs to the peptidase M20 family.</text>
</comment>
<evidence type="ECO:0000256" key="4">
    <source>
        <dbReference type="ARBA" id="ARBA00022801"/>
    </source>
</evidence>
<name>A0A6I9SIB8_ELAGV</name>
<dbReference type="GO" id="GO:0009850">
    <property type="term" value="P:auxin metabolic process"/>
    <property type="evidence" value="ECO:0007669"/>
    <property type="project" value="InterPro"/>
</dbReference>
<dbReference type="FunFam" id="3.30.70.360:FF:000001">
    <property type="entry name" value="N-acetyldiaminopimelate deacetylase"/>
    <property type="match status" value="1"/>
</dbReference>
<sequence>MKIPIPPQRPNTTILVPMASSCRLPPTLHLWLFFSLLTSTHLSSCASQNPSTEIGISPRELLESAREPEFFDWMTSIRRRIHQHPELGFEEYKTSELIRSELDALGIEYSWPVAKTGIVASVGSGASPLFALRADMDALPLQELVDWEYRSKQSGKMHACGHDAHVTMLLGAARLLQHCENKLKGTVKLIFQPGEEGRAGAYHMLQEGALEDVQAIFGIHVEPSLSTGAIASRPGPLLAASGRFTATIKGKGGHAAFPHTTIDPILPASFAILSLQQLVSRESDPLESRVVSVGFVRAGEALNVIPDSVTFGGTFRSMKTEGFTHLSKRIKEVIETQAAVHRCTAIVEFSEKTGMPYPATVNDEGMYAHAKRVGEDLVGVTSVRHCPPTMGAEDFSFYSQKMPSAFFWLGIKNETLGSTYPLHSPYFFMDEQALPIGAALHAAVAMVYLDNHPTEL</sequence>
<dbReference type="FunCoup" id="A0A6I9SIB8">
    <property type="interactions" value="455"/>
</dbReference>
<reference evidence="8" key="1">
    <citation type="submission" date="2025-08" db="UniProtKB">
        <authorList>
            <consortium name="RefSeq"/>
        </authorList>
    </citation>
    <scope>IDENTIFICATION</scope>
</reference>
<feature type="binding site" evidence="5">
    <location>
        <position position="160"/>
    </location>
    <ligand>
        <name>Mn(2+)</name>
        <dbReference type="ChEBI" id="CHEBI:29035"/>
        <label>2</label>
    </ligand>
</feature>
<dbReference type="InterPro" id="IPR002933">
    <property type="entry name" value="Peptidase_M20"/>
</dbReference>
<dbReference type="Pfam" id="PF01546">
    <property type="entry name" value="Peptidase_M20"/>
    <property type="match status" value="1"/>
</dbReference>
<dbReference type="RefSeq" id="XP_010943800.1">
    <property type="nucleotide sequence ID" value="XM_010945498.2"/>
</dbReference>
<dbReference type="Gene3D" id="3.40.630.10">
    <property type="entry name" value="Zn peptidases"/>
    <property type="match status" value="1"/>
</dbReference>
<dbReference type="Proteomes" id="UP000504607">
    <property type="component" value="Unplaced"/>
</dbReference>
<dbReference type="InterPro" id="IPR011650">
    <property type="entry name" value="Peptidase_M20_dimer"/>
</dbReference>
<dbReference type="GeneID" id="105061452"/>
<dbReference type="PANTHER" id="PTHR11014">
    <property type="entry name" value="PEPTIDASE M20 FAMILY MEMBER"/>
    <property type="match status" value="1"/>
</dbReference>
<feature type="binding site" evidence="5">
    <location>
        <position position="423"/>
    </location>
    <ligand>
        <name>Mn(2+)</name>
        <dbReference type="ChEBI" id="CHEBI:29035"/>
        <label>2</label>
    </ligand>
</feature>
<evidence type="ECO:0000313" key="7">
    <source>
        <dbReference type="Proteomes" id="UP000504607"/>
    </source>
</evidence>
<organism evidence="7 8">
    <name type="scientific">Elaeis guineensis var. tenera</name>
    <name type="common">Oil palm</name>
    <dbReference type="NCBI Taxonomy" id="51953"/>
    <lineage>
        <taxon>Eukaryota</taxon>
        <taxon>Viridiplantae</taxon>
        <taxon>Streptophyta</taxon>
        <taxon>Embryophyta</taxon>
        <taxon>Tracheophyta</taxon>
        <taxon>Spermatophyta</taxon>
        <taxon>Magnoliopsida</taxon>
        <taxon>Liliopsida</taxon>
        <taxon>Arecaceae</taxon>
        <taxon>Arecoideae</taxon>
        <taxon>Cocoseae</taxon>
        <taxon>Elaeidinae</taxon>
        <taxon>Elaeis</taxon>
    </lineage>
</organism>
<protein>
    <submittedName>
        <fullName evidence="8">IAA-amino acid hydrolase ILR1-like 3 isoform X1</fullName>
    </submittedName>
</protein>
<evidence type="ECO:0000256" key="1">
    <source>
        <dbReference type="ARBA" id="ARBA00003007"/>
    </source>
</evidence>
<dbReference type="AlphaFoldDB" id="A0A6I9SIB8"/>
<feature type="binding site" evidence="5">
    <location>
        <position position="196"/>
    </location>
    <ligand>
        <name>Mn(2+)</name>
        <dbReference type="ChEBI" id="CHEBI:29035"/>
        <label>2</label>
    </ligand>
</feature>
<keyword evidence="4" id="KW-0378">Hydrolase</keyword>
<dbReference type="Pfam" id="PF07687">
    <property type="entry name" value="M20_dimer"/>
    <property type="match status" value="1"/>
</dbReference>
<evidence type="ECO:0000256" key="5">
    <source>
        <dbReference type="PIRSR" id="PIRSR005962-1"/>
    </source>
</evidence>
<keyword evidence="5" id="KW-0464">Manganese</keyword>
<keyword evidence="3" id="KW-0732">Signal</keyword>
<dbReference type="OrthoDB" id="6119954at2759"/>
<keyword evidence="7" id="KW-1185">Reference proteome</keyword>
<dbReference type="GO" id="GO:0005783">
    <property type="term" value="C:endoplasmic reticulum"/>
    <property type="evidence" value="ECO:0007669"/>
    <property type="project" value="TreeGrafter"/>
</dbReference>
<dbReference type="InterPro" id="IPR036264">
    <property type="entry name" value="Bact_exopeptidase_dim_dom"/>
</dbReference>
<feature type="domain" description="Peptidase M20 dimerisation" evidence="6">
    <location>
        <begin position="243"/>
        <end position="339"/>
    </location>
</feature>
<dbReference type="GO" id="GO:0010179">
    <property type="term" value="F:IAA-Ala conjugate hydrolase activity"/>
    <property type="evidence" value="ECO:0007669"/>
    <property type="project" value="TreeGrafter"/>
</dbReference>
<dbReference type="GO" id="GO:0046872">
    <property type="term" value="F:metal ion binding"/>
    <property type="evidence" value="ECO:0007669"/>
    <property type="project" value="UniProtKB-KW"/>
</dbReference>